<dbReference type="InterPro" id="IPR006131">
    <property type="entry name" value="Asp_carbamoyltransf_Asp/Orn-bd"/>
</dbReference>
<dbReference type="PANTHER" id="PTHR45753:SF3">
    <property type="entry name" value="ORNITHINE TRANSCARBAMYLASE, MITOCHONDRIAL"/>
    <property type="match status" value="1"/>
</dbReference>
<dbReference type="InterPro" id="IPR024904">
    <property type="entry name" value="OTCase_ArgI"/>
</dbReference>
<dbReference type="InterPro" id="IPR002292">
    <property type="entry name" value="Orn/put_carbamltrans"/>
</dbReference>
<dbReference type="InterPro" id="IPR006132">
    <property type="entry name" value="Asp/Orn_carbamoyltranf_P-bd"/>
</dbReference>
<dbReference type="EMBL" id="UOEA01000074">
    <property type="protein sequence ID" value="VAV84835.1"/>
    <property type="molecule type" value="Genomic_DNA"/>
</dbReference>
<dbReference type="InterPro" id="IPR006130">
    <property type="entry name" value="Asp/Orn_carbamoylTrfase"/>
</dbReference>
<dbReference type="SUPFAM" id="SSF53671">
    <property type="entry name" value="Aspartate/ornithine carbamoyltransferase"/>
    <property type="match status" value="1"/>
</dbReference>
<dbReference type="GO" id="GO:0016597">
    <property type="term" value="F:amino acid binding"/>
    <property type="evidence" value="ECO:0007669"/>
    <property type="project" value="InterPro"/>
</dbReference>
<dbReference type="PANTHER" id="PTHR45753">
    <property type="entry name" value="ORNITHINE CARBAMOYLTRANSFERASE, MITOCHONDRIAL"/>
    <property type="match status" value="1"/>
</dbReference>
<accession>A0A3B0RMP6</accession>
<evidence type="ECO:0000256" key="3">
    <source>
        <dbReference type="ARBA" id="ARBA00022679"/>
    </source>
</evidence>
<keyword evidence="3 7" id="KW-0808">Transferase</keyword>
<dbReference type="PRINTS" id="PR00102">
    <property type="entry name" value="OTCASE"/>
</dbReference>
<sequence length="300" mass="33220">MDLLKISDFSAAEIDELITSGIRTKDRLKRGIPHTPLEGKVLGLIFEKPSTRTRVSFESAMYQLGGHTIFLSSTSTQIGRGEPIKDTARVMSGYVDGVMIRTFGHEIIEEFAEYSSVPVINGLTDMHHPCQVLADVMTITERKGGLKGIKVAWIGDGNNMANSWIEASAILGFELRIACPEGYCPDEDVLAWAKEKGARIETCVTVKDAAQGVDVLNTDVWASMGQEEERVERLKVFEGYQINADILKLAKKDAMILHCLPAHRGEEITEEAIEGPNSAVWQQAENRLHVQKAVLERLLK</sequence>
<reference evidence="7" key="1">
    <citation type="submission" date="2018-06" db="EMBL/GenBank/DDBJ databases">
        <authorList>
            <person name="Zhirakovskaya E."/>
        </authorList>
    </citation>
    <scope>NUCLEOTIDE SEQUENCE</scope>
</reference>
<evidence type="ECO:0000256" key="4">
    <source>
        <dbReference type="ARBA" id="ARBA00048772"/>
    </source>
</evidence>
<dbReference type="PRINTS" id="PR00100">
    <property type="entry name" value="AOTCASE"/>
</dbReference>
<dbReference type="GO" id="GO:0042450">
    <property type="term" value="P:L-arginine biosynthetic process via ornithine"/>
    <property type="evidence" value="ECO:0007669"/>
    <property type="project" value="TreeGrafter"/>
</dbReference>
<gene>
    <name evidence="7" type="ORF">MNBD_DELTA01-1913</name>
</gene>
<dbReference type="AlphaFoldDB" id="A0A3B0RMP6"/>
<dbReference type="Pfam" id="PF02729">
    <property type="entry name" value="OTCace_N"/>
    <property type="match status" value="1"/>
</dbReference>
<dbReference type="Pfam" id="PF00185">
    <property type="entry name" value="OTCace"/>
    <property type="match status" value="1"/>
</dbReference>
<dbReference type="InterPro" id="IPR036901">
    <property type="entry name" value="Asp/Orn_carbamoylTrfase_sf"/>
</dbReference>
<dbReference type="GO" id="GO:0019240">
    <property type="term" value="P:citrulline biosynthetic process"/>
    <property type="evidence" value="ECO:0007669"/>
    <property type="project" value="TreeGrafter"/>
</dbReference>
<evidence type="ECO:0000313" key="7">
    <source>
        <dbReference type="EMBL" id="VAV84835.1"/>
    </source>
</evidence>
<dbReference type="HAMAP" id="MF_01109">
    <property type="entry name" value="OTCase"/>
    <property type="match status" value="1"/>
</dbReference>
<evidence type="ECO:0000256" key="2">
    <source>
        <dbReference type="ARBA" id="ARBA00013007"/>
    </source>
</evidence>
<evidence type="ECO:0000259" key="6">
    <source>
        <dbReference type="Pfam" id="PF02729"/>
    </source>
</evidence>
<feature type="domain" description="Aspartate/ornithine carbamoyltransferase Asp/Orn-binding" evidence="5">
    <location>
        <begin position="147"/>
        <end position="296"/>
    </location>
</feature>
<comment type="similarity">
    <text evidence="1">Belongs to the aspartate/ornithine carbamoyltransferase superfamily. OTCase family.</text>
</comment>
<feature type="domain" description="Aspartate/ornithine carbamoyltransferase carbamoyl-P binding" evidence="6">
    <location>
        <begin position="2"/>
        <end position="141"/>
    </location>
</feature>
<comment type="catalytic activity">
    <reaction evidence="4">
        <text>carbamoyl phosphate + L-ornithine = L-citrulline + phosphate + H(+)</text>
        <dbReference type="Rhea" id="RHEA:19513"/>
        <dbReference type="ChEBI" id="CHEBI:15378"/>
        <dbReference type="ChEBI" id="CHEBI:43474"/>
        <dbReference type="ChEBI" id="CHEBI:46911"/>
        <dbReference type="ChEBI" id="CHEBI:57743"/>
        <dbReference type="ChEBI" id="CHEBI:58228"/>
        <dbReference type="EC" id="2.1.3.3"/>
    </reaction>
</comment>
<dbReference type="NCBIfam" id="NF001986">
    <property type="entry name" value="PRK00779.1"/>
    <property type="match status" value="1"/>
</dbReference>
<dbReference type="EC" id="2.1.3.3" evidence="2"/>
<name>A0A3B0RMP6_9ZZZZ</name>
<dbReference type="NCBIfam" id="TIGR00658">
    <property type="entry name" value="orni_carb_tr"/>
    <property type="match status" value="1"/>
</dbReference>
<evidence type="ECO:0000256" key="1">
    <source>
        <dbReference type="ARBA" id="ARBA00007805"/>
    </source>
</evidence>
<protein>
    <recommendedName>
        <fullName evidence="2">ornithine carbamoyltransferase</fullName>
        <ecNumber evidence="2">2.1.3.3</ecNumber>
    </recommendedName>
</protein>
<proteinExistence type="inferred from homology"/>
<organism evidence="7">
    <name type="scientific">hydrothermal vent metagenome</name>
    <dbReference type="NCBI Taxonomy" id="652676"/>
    <lineage>
        <taxon>unclassified sequences</taxon>
        <taxon>metagenomes</taxon>
        <taxon>ecological metagenomes</taxon>
    </lineage>
</organism>
<dbReference type="FunFam" id="3.40.50.1370:FF:000008">
    <property type="entry name" value="Ornithine carbamoyltransferase"/>
    <property type="match status" value="1"/>
</dbReference>
<dbReference type="Gene3D" id="3.40.50.1370">
    <property type="entry name" value="Aspartate/ornithine carbamoyltransferase"/>
    <property type="match status" value="2"/>
</dbReference>
<dbReference type="PROSITE" id="PS00097">
    <property type="entry name" value="CARBAMOYLTRANSFERASE"/>
    <property type="match status" value="1"/>
</dbReference>
<dbReference type="GO" id="GO:0004585">
    <property type="term" value="F:ornithine carbamoyltransferase activity"/>
    <property type="evidence" value="ECO:0007669"/>
    <property type="project" value="UniProtKB-EC"/>
</dbReference>
<evidence type="ECO:0000259" key="5">
    <source>
        <dbReference type="Pfam" id="PF00185"/>
    </source>
</evidence>